<feature type="domain" description="Epg5-like central TPR repeats" evidence="3">
    <location>
        <begin position="1649"/>
        <end position="2043"/>
    </location>
</feature>
<dbReference type="Proteomes" id="UP000708208">
    <property type="component" value="Unassembled WGS sequence"/>
</dbReference>
<gene>
    <name evidence="5" type="ORF">AFUS01_LOCUS12043</name>
</gene>
<comment type="caution">
    <text evidence="5">The sequence shown here is derived from an EMBL/GenBank/DDBJ whole genome shotgun (WGS) entry which is preliminary data.</text>
</comment>
<dbReference type="InterPro" id="IPR059030">
    <property type="entry name" value="TPR_Epg5_mid"/>
</dbReference>
<evidence type="ECO:0000259" key="4">
    <source>
        <dbReference type="Pfam" id="PF26573"/>
    </source>
</evidence>
<evidence type="ECO:0000256" key="1">
    <source>
        <dbReference type="ARBA" id="ARBA00010948"/>
    </source>
</evidence>
<protein>
    <recommendedName>
        <fullName evidence="7">Ectopic P granules protein 5 homolog</fullName>
    </recommendedName>
</protein>
<dbReference type="EMBL" id="CAJVCH010093807">
    <property type="protein sequence ID" value="CAG7722933.1"/>
    <property type="molecule type" value="Genomic_DNA"/>
</dbReference>
<evidence type="ECO:0000256" key="2">
    <source>
        <dbReference type="ARBA" id="ARBA00023006"/>
    </source>
</evidence>
<name>A0A8J2JSG7_9HEXA</name>
<dbReference type="GO" id="GO:0005737">
    <property type="term" value="C:cytoplasm"/>
    <property type="evidence" value="ECO:0007669"/>
    <property type="project" value="TreeGrafter"/>
</dbReference>
<dbReference type="PANTHER" id="PTHR31139:SF4">
    <property type="entry name" value="ECTOPIC P GRANULES PROTEIN 5 HOMOLOG"/>
    <property type="match status" value="1"/>
</dbReference>
<keyword evidence="2" id="KW-0072">Autophagy</keyword>
<organism evidence="5 6">
    <name type="scientific">Allacma fusca</name>
    <dbReference type="NCBI Taxonomy" id="39272"/>
    <lineage>
        <taxon>Eukaryota</taxon>
        <taxon>Metazoa</taxon>
        <taxon>Ecdysozoa</taxon>
        <taxon>Arthropoda</taxon>
        <taxon>Hexapoda</taxon>
        <taxon>Collembola</taxon>
        <taxon>Symphypleona</taxon>
        <taxon>Sminthuridae</taxon>
        <taxon>Allacma</taxon>
    </lineage>
</organism>
<dbReference type="Pfam" id="PF26573">
    <property type="entry name" value="TPR_Epg5_2"/>
    <property type="match status" value="1"/>
</dbReference>
<dbReference type="PANTHER" id="PTHR31139">
    <property type="entry name" value="ECTOPIC P GRANULES PROTEIN 5 HOMOLOG"/>
    <property type="match status" value="1"/>
</dbReference>
<evidence type="ECO:0000313" key="6">
    <source>
        <dbReference type="Proteomes" id="UP000708208"/>
    </source>
</evidence>
<reference evidence="5" key="1">
    <citation type="submission" date="2021-06" db="EMBL/GenBank/DDBJ databases">
        <authorList>
            <person name="Hodson N. C."/>
            <person name="Mongue J. A."/>
            <person name="Jaron S. K."/>
        </authorList>
    </citation>
    <scope>NUCLEOTIDE SEQUENCE</scope>
</reference>
<dbReference type="OrthoDB" id="75419at2759"/>
<keyword evidence="6" id="KW-1185">Reference proteome</keyword>
<accession>A0A8J2JSG7</accession>
<dbReference type="Pfam" id="PF26103">
    <property type="entry name" value="TPR_Epg5"/>
    <property type="match status" value="1"/>
</dbReference>
<comment type="similarity">
    <text evidence="1">Belongs to the EPG5 family.</text>
</comment>
<proteinExistence type="inferred from homology"/>
<dbReference type="InterPro" id="IPR051436">
    <property type="entry name" value="Autophagy-related_EPG5"/>
</dbReference>
<evidence type="ECO:0000259" key="3">
    <source>
        <dbReference type="Pfam" id="PF26103"/>
    </source>
</evidence>
<evidence type="ECO:0000313" key="5">
    <source>
        <dbReference type="EMBL" id="CAG7722933.1"/>
    </source>
</evidence>
<dbReference type="InterPro" id="IPR058750">
    <property type="entry name" value="TPR_Epg5"/>
</dbReference>
<dbReference type="GO" id="GO:0097352">
    <property type="term" value="P:autophagosome maturation"/>
    <property type="evidence" value="ECO:0007669"/>
    <property type="project" value="TreeGrafter"/>
</dbReference>
<evidence type="ECO:0008006" key="7">
    <source>
        <dbReference type="Google" id="ProtNLM"/>
    </source>
</evidence>
<feature type="domain" description="Epg5-like TPR" evidence="4">
    <location>
        <begin position="1184"/>
        <end position="1381"/>
    </location>
</feature>
<sequence>MDFFKKIAPILLGQRLTMEAPLKTKKKSKRKESSRNITKVANVTSEETVATLETDVLEVQIPPVKEVTSVVEVKDNCKSYIEPLQEEHDIAEIEIDLTGKCVQNGHESVDFEEEASSPELLSIISPIQSIQSSSIVEETGKAMQFDLEETKPFEELIKNVEVCREALESSPTAPANVDSGDFFSLQSMKQSLDNVNVFKTLSQVVEEDNTLYDMVLPRRPLEASRISHLYSNFLLENKEEAVSSFLSKVQSSYPNFELYELLNNYSRVCNQLSGCEKSLLSLKDQCEDFEKQVWTVSSKSITKEGTCEDQNIVTGMYQYHTAHLNNTVVCQLNKVLKDLKELLKDSFPLYVYSVQLCKAQIDHFFYKSFHHINLQDFGIQGYHAAYPSYEIQSDAELLKLSISTLFQFIRKPQMHPQFAKDCQNWLNQSVGLLLRIATLEDHMFILNHVIRSPPGTISKWASKFVQVPALPVPAYPDEYVATSFGHLHLDYSLTVLSCILNSVPKREEFLKQHVIAQKNIGVPDSSLQWVVVDSDGEDDLGDSSCFKESDVVALLHQVPFESIFARALFVCQRDDGYVYNGRIATEHSLLKLIAFCNQLVDILGDGFATYTDDRYRRLIKLLGRLILHTAHYVTDHLDQVTKVDPLVNSLVTMEYNLFLLRTVKILLRGRSIGTLQFLASIPFNLVSIEMLWEIYALLTYWNMYDGNEMKSEDVPSDFEEQLVSMNESDAFYLLTTMNSMAIAREGKDNGFVRIVTIHLFQIGFLSPLTRESCSKQARDLLGSLTNKFPHLISVLIQSIKPKMDILENMSLYLLKELAFSSWRPTEIDVNILSNWLLNFNPTSLENQMGRFIIQSMCWTFDDTGQLFLSVGVHRKVAILVVESHLKWEKTQSILSEGVKQVTGMRFPEINFSNWGWEVIKRLHLHVYDQVNDGNIRLTKFLRNLPTFEGHSELEPLRKSVEDKHPLGSFVTLLMTPWGHCLPVIASKGFDLMDTLISNYRIEPLVQTLFFITPLFANSKETVAELKSKRFLSIISSLLASDMTYVRMAKSLVSSEFPGAVTKLVGEMIESQLQQCQRLETEERKIVRMWTELLTGCENWNKDYNILYLLDILARFSFYHEECRTYFYGFFIDLYKKIPSEIGAGITSYLFSWSATSASSLLPNPSYPQMPYLMYFILHIEMQFENLTGFWKSICHSLAHPKVTVDSAVKKANASCNFSGSVNFLSLYRFAQQALDVPLECPLALVFWQKFFLRFFHRISADESYQGGVGDRYFEGLINSAFLKKLKRRIHDLVEYHQTSLNGLSDALIENKLDNNYAANPTVMVEFWKNRLMLANAMSLWIEELQLHKDSLYLPALPPQFLPSKLLLLMEGSNEDWSDYIDFEVISHSSFTSVKSYLSSICRIVWVEPHRVVRSPEWIFAPGNSEEEILKRLKTYDSPIAPPGVPVFAQVLPVPSPPMYADINSMNSGLKPHFSHLTEFARSFALQISQHTALDCAYLEFLPDLYTLHDTEAVINVRCSGTRKWEPCSGPAPILFKYKEARLNERIGHQIQLNRTEYHSLIDQKSVQPPPEFVCVSAVFIEDFITNLVLCHRSQDAQRNEQLKVFKVGKELFYHILSLMNDECNFYPPTRQLFSSFVEILGAQFVANDPFQYKKLVSICIRNPQVVGAVAPHINLVNSDAKSLIDIYETVANICKRNPDLAFVILSKLDLNAWLIKSRPSVAERTKLIAIMWKVITSEGISPDDSSPIVYSVFRTHLKKLLLYEFPLHYGDILKLLLVGSEEQVVPLEIWYDFFHALSNCKVTFSQGRSYDIRVAEMKRFAYESCVLQPALIVETVNVLSNHFTKERLAIGLYGLYPKYKPYMEPLSCFLQMISHAVIVFNLKTLSIQPISQTIAEVWSLLCDLYSPWILPYDQKMIQHQCSNWIQQLNFDSTSVLHPWISVDAQSASIFVDNFSEALVFFADNLPGASGLLSELLNFYLNHYAQPGVKDHVVCIVNNSFINLIPWKVFWPSLNDLEGMNKVVEKYLPAAHSFLGCIFVQINWTELANDGVSRELSLWGDVTERAFKMKWDCVPVNSLESVLNWFVMSVDPRVVLTYPNSHAMETASLLLLKIASGYIDSSLENIQVPESSPDLNKKRYLFVRTYVRLLVSVASKFKNYLQTEVKNIEKSVQKMLTEMVNVVKFEEQTQAELMQPLKELFVLMSNHYLGTLTRNAFIEWCEMNKEVPLTVLLCLIRCCWDSKVPAYTTVPLIETAINLCFQHQEATWDSISEVSLVSTNIAELGTYFEVAYRDGHYLVLYCLFLRRFDSLTQGGVSTISFLMDVLKNLKPKETNEAALPLLYEIILKLNVHLLFSAKKGSTVEKNVKKFLNTLSLHMANLGDDKGGWGLLGALGIGQSSKLSVRGRLFCRCLSIFIQAQLPVNSSVRLESVDAGHFNMDSSNIKPHQDVGNNIEKLQGLKLVRQYLDYTECIDAALSYITDESHCLSLADIETYIEKLSGYLFTETFLIKENHHPHSSQKHSSLDVIYYKRIVTLVQKRCENIFALVSFPSSVAKCLSAHNEASVPCLEKFRGGRIESVRTVALFWGKKDPTDPKSPRKKKKSETPILSGYDSKVTLCFCTTKHPEIFKSGLFAGEYYTVQFSCGSVVAADDLLIPCRNTGYWFRQHEKSYGDHCTREKVKIYLNHGILTCSSPSSPCYYLQKSQERHVARSSAAEERKEQQL</sequence>